<evidence type="ECO:0000313" key="4">
    <source>
        <dbReference type="Proteomes" id="UP000639403"/>
    </source>
</evidence>
<keyword evidence="2" id="KW-1133">Transmembrane helix</keyword>
<evidence type="ECO:0008006" key="5">
    <source>
        <dbReference type="Google" id="ProtNLM"/>
    </source>
</evidence>
<dbReference type="AlphaFoldDB" id="A0A8H7P049"/>
<comment type="caution">
    <text evidence="3">The sequence shown here is derived from an EMBL/GenBank/DDBJ whole genome shotgun (WGS) entry which is preliminary data.</text>
</comment>
<protein>
    <recommendedName>
        <fullName evidence="5">Transmembrane protein</fullName>
    </recommendedName>
</protein>
<feature type="transmembrane region" description="Helical" evidence="2">
    <location>
        <begin position="80"/>
        <end position="102"/>
    </location>
</feature>
<evidence type="ECO:0000256" key="1">
    <source>
        <dbReference type="SAM" id="MobiDB-lite"/>
    </source>
</evidence>
<keyword evidence="2" id="KW-0472">Membrane</keyword>
<sequence length="292" mass="32499">MSALGDAEYLQQMYFQNIASAACITVYTYELVITIDQQVRFFVHRRFSAAVVLYTSMHVSAMIFLLSWLFGWVLQDCHSVFIGNLLMLIMDAVLRLVFGVVSGFRVYAINGRKLLLPFVIAVLYVPDIVEWTTCIIVSELLVVVAIWRVTYGIRKVTMVAQSRLTVTTLLIRDGSMYFVTTAQFFPWIGSITTTITTILISRMFLNLSSVYYPSTELMPATATRHPTDTMDFGSSERPMDAFSTDAEILSDVVLDGGIGTDGYVLELHGMTSSGKSYGPSESNETGQLESVA</sequence>
<feature type="region of interest" description="Disordered" evidence="1">
    <location>
        <begin position="273"/>
        <end position="292"/>
    </location>
</feature>
<reference evidence="3" key="1">
    <citation type="submission" date="2020-11" db="EMBL/GenBank/DDBJ databases">
        <authorList>
            <person name="Koelle M."/>
            <person name="Horta M.A.C."/>
            <person name="Nowrousian M."/>
            <person name="Ohm R.A."/>
            <person name="Benz P."/>
            <person name="Pilgard A."/>
        </authorList>
    </citation>
    <scope>NUCLEOTIDE SEQUENCE</scope>
    <source>
        <strain evidence="3">FPRL280</strain>
    </source>
</reference>
<feature type="transmembrane region" description="Helical" evidence="2">
    <location>
        <begin position="14"/>
        <end position="35"/>
    </location>
</feature>
<dbReference type="EMBL" id="JADOXO010000139">
    <property type="protein sequence ID" value="KAF9812163.1"/>
    <property type="molecule type" value="Genomic_DNA"/>
</dbReference>
<keyword evidence="2" id="KW-0812">Transmembrane</keyword>
<evidence type="ECO:0000313" key="3">
    <source>
        <dbReference type="EMBL" id="KAF9812163.1"/>
    </source>
</evidence>
<name>A0A8H7P049_9APHY</name>
<dbReference type="Proteomes" id="UP000639403">
    <property type="component" value="Unassembled WGS sequence"/>
</dbReference>
<feature type="transmembrane region" description="Helical" evidence="2">
    <location>
        <begin position="184"/>
        <end position="205"/>
    </location>
</feature>
<accession>A0A8H7P049</accession>
<evidence type="ECO:0000256" key="2">
    <source>
        <dbReference type="SAM" id="Phobius"/>
    </source>
</evidence>
<proteinExistence type="predicted"/>
<feature type="transmembrane region" description="Helical" evidence="2">
    <location>
        <begin position="114"/>
        <end position="147"/>
    </location>
</feature>
<feature type="transmembrane region" description="Helical" evidence="2">
    <location>
        <begin position="47"/>
        <end position="74"/>
    </location>
</feature>
<gene>
    <name evidence="3" type="ORF">IEO21_06339</name>
</gene>
<reference evidence="3" key="2">
    <citation type="journal article" name="Front. Microbiol.">
        <title>Degradative Capacity of Two Strains of Rhodonia placenta: From Phenotype to Genotype.</title>
        <authorList>
            <person name="Kolle M."/>
            <person name="Horta M.A.C."/>
            <person name="Nowrousian M."/>
            <person name="Ohm R.A."/>
            <person name="Benz J.P."/>
            <person name="Pilgard A."/>
        </authorList>
    </citation>
    <scope>NUCLEOTIDE SEQUENCE</scope>
    <source>
        <strain evidence="3">FPRL280</strain>
    </source>
</reference>
<organism evidence="3 4">
    <name type="scientific">Rhodonia placenta</name>
    <dbReference type="NCBI Taxonomy" id="104341"/>
    <lineage>
        <taxon>Eukaryota</taxon>
        <taxon>Fungi</taxon>
        <taxon>Dikarya</taxon>
        <taxon>Basidiomycota</taxon>
        <taxon>Agaricomycotina</taxon>
        <taxon>Agaricomycetes</taxon>
        <taxon>Polyporales</taxon>
        <taxon>Adustoporiaceae</taxon>
        <taxon>Rhodonia</taxon>
    </lineage>
</organism>